<proteinExistence type="predicted"/>
<reference evidence="2" key="2">
    <citation type="submission" date="2022-01" db="EMBL/GenBank/DDBJ databases">
        <authorList>
            <person name="Yamashiro T."/>
            <person name="Shiraishi A."/>
            <person name="Satake H."/>
            <person name="Nakayama K."/>
        </authorList>
    </citation>
    <scope>NUCLEOTIDE SEQUENCE</scope>
</reference>
<dbReference type="Proteomes" id="UP001151760">
    <property type="component" value="Unassembled WGS sequence"/>
</dbReference>
<keyword evidence="4" id="KW-1185">Reference proteome</keyword>
<evidence type="ECO:0000313" key="2">
    <source>
        <dbReference type="EMBL" id="GJS88722.1"/>
    </source>
</evidence>
<accession>A0ABQ4ZID9</accession>
<gene>
    <name evidence="1" type="ORF">Tco_0654013</name>
    <name evidence="2" type="ORF">Tco_0771358</name>
    <name evidence="3" type="ORF">Tco_0990184</name>
</gene>
<evidence type="ECO:0000313" key="4">
    <source>
        <dbReference type="Proteomes" id="UP001151760"/>
    </source>
</evidence>
<name>A0ABQ4ZID9_9ASTR</name>
<protein>
    <submittedName>
        <fullName evidence="2">Uncharacterized protein</fullName>
    </submittedName>
</protein>
<organism evidence="2 4">
    <name type="scientific">Tanacetum coccineum</name>
    <dbReference type="NCBI Taxonomy" id="301880"/>
    <lineage>
        <taxon>Eukaryota</taxon>
        <taxon>Viridiplantae</taxon>
        <taxon>Streptophyta</taxon>
        <taxon>Embryophyta</taxon>
        <taxon>Tracheophyta</taxon>
        <taxon>Spermatophyta</taxon>
        <taxon>Magnoliopsida</taxon>
        <taxon>eudicotyledons</taxon>
        <taxon>Gunneridae</taxon>
        <taxon>Pentapetalae</taxon>
        <taxon>asterids</taxon>
        <taxon>campanulids</taxon>
        <taxon>Asterales</taxon>
        <taxon>Asteraceae</taxon>
        <taxon>Asteroideae</taxon>
        <taxon>Anthemideae</taxon>
        <taxon>Anthemidinae</taxon>
        <taxon>Tanacetum</taxon>
    </lineage>
</organism>
<reference evidence="2" key="1">
    <citation type="journal article" date="2022" name="Int. J. Mol. Sci.">
        <title>Draft Genome of Tanacetum Coccineum: Genomic Comparison of Closely Related Tanacetum-Family Plants.</title>
        <authorList>
            <person name="Yamashiro T."/>
            <person name="Shiraishi A."/>
            <person name="Nakayama K."/>
            <person name="Satake H."/>
        </authorList>
    </citation>
    <scope>NUCLEOTIDE SEQUENCE</scope>
</reference>
<evidence type="ECO:0000313" key="3">
    <source>
        <dbReference type="EMBL" id="GJT55130.1"/>
    </source>
</evidence>
<comment type="caution">
    <text evidence="2">The sequence shown here is derived from an EMBL/GenBank/DDBJ whole genome shotgun (WGS) entry which is preliminary data.</text>
</comment>
<dbReference type="EMBL" id="BQNB010011295">
    <property type="protein sequence ID" value="GJS88722.1"/>
    <property type="molecule type" value="Genomic_DNA"/>
</dbReference>
<evidence type="ECO:0000313" key="1">
    <source>
        <dbReference type="EMBL" id="GJS59229.1"/>
    </source>
</evidence>
<sequence>MQAKPDNEDCNHEISLEHFPPSRSQVAPLYKTKGGLDYLSFDDLYNKLRTLEIDVKGDSVNIQAYLEDDDSGSATGDATGDVANDVSNAAAEFALMGISSQAKLEKLNDKVKLEESKTSTLDVLPEKPLYDRDCQAVGNQCMFSSYNQEHSIANPSNHLDLDDTLVTLLTSPQTQRPLALHPVFQVSSPQAPRPMNT</sequence>
<dbReference type="EMBL" id="BQNB010009135">
    <property type="protein sequence ID" value="GJS59229.1"/>
    <property type="molecule type" value="Genomic_DNA"/>
</dbReference>
<dbReference type="EMBL" id="BQNB010016731">
    <property type="protein sequence ID" value="GJT55130.1"/>
    <property type="molecule type" value="Genomic_DNA"/>
</dbReference>